<evidence type="ECO:0000256" key="1">
    <source>
        <dbReference type="ARBA" id="ARBA00010854"/>
    </source>
</evidence>
<dbReference type="Proteomes" id="UP000425916">
    <property type="component" value="Chromosome"/>
</dbReference>
<dbReference type="GO" id="GO:0005829">
    <property type="term" value="C:cytosol"/>
    <property type="evidence" value="ECO:0007669"/>
    <property type="project" value="TreeGrafter"/>
</dbReference>
<accession>A0A0C7NGA0</accession>
<evidence type="ECO:0000313" key="4">
    <source>
        <dbReference type="EMBL" id="QGP91570.1"/>
    </source>
</evidence>
<dbReference type="GO" id="GO:0050667">
    <property type="term" value="P:homocysteine metabolic process"/>
    <property type="evidence" value="ECO:0007669"/>
    <property type="project" value="TreeGrafter"/>
</dbReference>
<dbReference type="EMBL" id="CP046244">
    <property type="protein sequence ID" value="QGP91570.1"/>
    <property type="molecule type" value="Genomic_DNA"/>
</dbReference>
<dbReference type="FunFam" id="3.40.50.280:FF:000003">
    <property type="entry name" value="Dimethylamine methyltransferase corrinoid protein"/>
    <property type="match status" value="1"/>
</dbReference>
<dbReference type="RefSeq" id="WP_054935986.1">
    <property type="nucleotide sequence ID" value="NZ_CP046244.1"/>
</dbReference>
<dbReference type="SUPFAM" id="SSF52242">
    <property type="entry name" value="Cobalamin (vitamin B12)-binding domain"/>
    <property type="match status" value="1"/>
</dbReference>
<dbReference type="PANTHER" id="PTHR45833">
    <property type="entry name" value="METHIONINE SYNTHASE"/>
    <property type="match status" value="1"/>
</dbReference>
<gene>
    <name evidence="4" type="primary">glmS_5</name>
    <name evidence="4" type="ORF">MGLY_09060</name>
</gene>
<dbReference type="AlphaFoldDB" id="A0A0C7NGA0"/>
<dbReference type="OrthoDB" id="9783599at2"/>
<dbReference type="PANTHER" id="PTHR45833:SF1">
    <property type="entry name" value="METHIONINE SYNTHASE"/>
    <property type="match status" value="1"/>
</dbReference>
<name>A0A0C7NGA0_9FIRM</name>
<dbReference type="InterPro" id="IPR036594">
    <property type="entry name" value="Meth_synthase_dom"/>
</dbReference>
<dbReference type="Pfam" id="PF02310">
    <property type="entry name" value="B12-binding"/>
    <property type="match status" value="1"/>
</dbReference>
<protein>
    <submittedName>
        <fullName evidence="4">Glutamate mutase sigma subunit</fullName>
        <ecNumber evidence="4">5.4.99.1</ecNumber>
    </submittedName>
</protein>
<evidence type="ECO:0000256" key="3">
    <source>
        <dbReference type="ARBA" id="ARBA00023285"/>
    </source>
</evidence>
<dbReference type="InterPro" id="IPR036724">
    <property type="entry name" value="Cobalamin-bd_sf"/>
</dbReference>
<keyword evidence="5" id="KW-1185">Reference proteome</keyword>
<dbReference type="Gene3D" id="1.10.1240.10">
    <property type="entry name" value="Methionine synthase domain"/>
    <property type="match status" value="1"/>
</dbReference>
<dbReference type="CDD" id="cd02070">
    <property type="entry name" value="corrinoid_protein_B12-BD"/>
    <property type="match status" value="1"/>
</dbReference>
<evidence type="ECO:0000313" key="5">
    <source>
        <dbReference type="Proteomes" id="UP000425916"/>
    </source>
</evidence>
<keyword evidence="2" id="KW-0479">Metal-binding</keyword>
<dbReference type="STRING" id="55779.817"/>
<dbReference type="GO" id="GO:0031419">
    <property type="term" value="F:cobalamin binding"/>
    <property type="evidence" value="ECO:0007669"/>
    <property type="project" value="InterPro"/>
</dbReference>
<keyword evidence="3" id="KW-0170">Cobalt</keyword>
<keyword evidence="4" id="KW-0413">Isomerase</keyword>
<dbReference type="Pfam" id="PF02607">
    <property type="entry name" value="B12-binding_2"/>
    <property type="match status" value="1"/>
</dbReference>
<dbReference type="GO" id="GO:0050097">
    <property type="term" value="F:methylaspartate mutase activity"/>
    <property type="evidence" value="ECO:0007669"/>
    <property type="project" value="UniProtKB-EC"/>
</dbReference>
<reference evidence="4 5" key="1">
    <citation type="submission" date="2019-11" db="EMBL/GenBank/DDBJ databases">
        <title>Genome sequence of Moorella glycerini DSM11254.</title>
        <authorList>
            <person name="Poehlein A."/>
            <person name="Boeer T."/>
            <person name="Daniel R."/>
        </authorList>
    </citation>
    <scope>NUCLEOTIDE SEQUENCE [LARGE SCALE GENOMIC DNA]</scope>
    <source>
        <strain evidence="4 5">DSM 11254</strain>
    </source>
</reference>
<dbReference type="Gene3D" id="3.40.50.280">
    <property type="entry name" value="Cobalamin-binding domain"/>
    <property type="match status" value="1"/>
</dbReference>
<dbReference type="SMART" id="SM01018">
    <property type="entry name" value="B12-binding_2"/>
    <property type="match status" value="1"/>
</dbReference>
<dbReference type="EC" id="5.4.99.1" evidence="4"/>
<dbReference type="InterPro" id="IPR003759">
    <property type="entry name" value="Cbl-bd_cap"/>
</dbReference>
<dbReference type="GO" id="GO:0008705">
    <property type="term" value="F:methionine synthase activity"/>
    <property type="evidence" value="ECO:0007669"/>
    <property type="project" value="TreeGrafter"/>
</dbReference>
<dbReference type="SUPFAM" id="SSF47644">
    <property type="entry name" value="Methionine synthase domain"/>
    <property type="match status" value="1"/>
</dbReference>
<dbReference type="PROSITE" id="PS51332">
    <property type="entry name" value="B12_BINDING"/>
    <property type="match status" value="1"/>
</dbReference>
<evidence type="ECO:0000256" key="2">
    <source>
        <dbReference type="ARBA" id="ARBA00022723"/>
    </source>
</evidence>
<sequence>MSILEEIKNAIITYKPNVVKECCTRALEEGFDPQQILNEGIIAGMNVVGEKFKRNEVYVPEVLIAAKATHAGLDILKPLLSASETNSRGVIVIGTVKEDLHDIGKNLVAMMLEGAGFQVINLGIDIAPEKFVQAARDYKADIIAMSCLITSTLNYVPATVKAFEDAGLRDKVKIIAGGAAITEEFARKAGCDGYGKDAAAAVDVANELLKVS</sequence>
<dbReference type="GO" id="GO:0046872">
    <property type="term" value="F:metal ion binding"/>
    <property type="evidence" value="ECO:0007669"/>
    <property type="project" value="UniProtKB-KW"/>
</dbReference>
<organism evidence="4 5">
    <name type="scientific">Neomoorella glycerini</name>
    <dbReference type="NCBI Taxonomy" id="55779"/>
    <lineage>
        <taxon>Bacteria</taxon>
        <taxon>Bacillati</taxon>
        <taxon>Bacillota</taxon>
        <taxon>Clostridia</taxon>
        <taxon>Neomoorellales</taxon>
        <taxon>Neomoorellaceae</taxon>
        <taxon>Neomoorella</taxon>
    </lineage>
</organism>
<dbReference type="InterPro" id="IPR050554">
    <property type="entry name" value="Met_Synthase/Corrinoid"/>
</dbReference>
<proteinExistence type="inferred from homology"/>
<dbReference type="PROSITE" id="PS51337">
    <property type="entry name" value="B12_BINDING_NTER"/>
    <property type="match status" value="1"/>
</dbReference>
<comment type="similarity">
    <text evidence="1">Belongs to the methylamine corrinoid protein family.</text>
</comment>
<dbReference type="GO" id="GO:0046653">
    <property type="term" value="P:tetrahydrofolate metabolic process"/>
    <property type="evidence" value="ECO:0007669"/>
    <property type="project" value="TreeGrafter"/>
</dbReference>
<dbReference type="InterPro" id="IPR006158">
    <property type="entry name" value="Cobalamin-bd"/>
</dbReference>